<dbReference type="EMBL" id="JBGFFX010000001">
    <property type="protein sequence ID" value="MEY8769206.1"/>
    <property type="molecule type" value="Genomic_DNA"/>
</dbReference>
<protein>
    <recommendedName>
        <fullName evidence="4">DUF2157 domain-containing protein</fullName>
    </recommendedName>
</protein>
<keyword evidence="3" id="KW-1185">Reference proteome</keyword>
<keyword evidence="1" id="KW-0812">Transmembrane</keyword>
<keyword evidence="1" id="KW-0472">Membrane</keyword>
<feature type="transmembrane region" description="Helical" evidence="1">
    <location>
        <begin position="71"/>
        <end position="89"/>
    </location>
</feature>
<evidence type="ECO:0000256" key="1">
    <source>
        <dbReference type="SAM" id="Phobius"/>
    </source>
</evidence>
<feature type="transmembrane region" description="Helical" evidence="1">
    <location>
        <begin position="45"/>
        <end position="65"/>
    </location>
</feature>
<dbReference type="Proteomes" id="UP001565243">
    <property type="component" value="Unassembled WGS sequence"/>
</dbReference>
<name>A0ABV4E2T1_9GAMM</name>
<evidence type="ECO:0000313" key="2">
    <source>
        <dbReference type="EMBL" id="MEY8769206.1"/>
    </source>
</evidence>
<comment type="caution">
    <text evidence="2">The sequence shown here is derived from an EMBL/GenBank/DDBJ whole genome shotgun (WGS) entry which is preliminary data.</text>
</comment>
<accession>A0ABV4E2T1</accession>
<organism evidence="2 3">
    <name type="scientific">Erwinia aeris</name>
    <dbReference type="NCBI Taxonomy" id="3239803"/>
    <lineage>
        <taxon>Bacteria</taxon>
        <taxon>Pseudomonadati</taxon>
        <taxon>Pseudomonadota</taxon>
        <taxon>Gammaproteobacteria</taxon>
        <taxon>Enterobacterales</taxon>
        <taxon>Erwiniaceae</taxon>
        <taxon>Erwinia</taxon>
    </lineage>
</organism>
<evidence type="ECO:0000313" key="3">
    <source>
        <dbReference type="Proteomes" id="UP001565243"/>
    </source>
</evidence>
<reference evidence="2 3" key="1">
    <citation type="submission" date="2024-07" db="EMBL/GenBank/DDBJ databases">
        <authorList>
            <person name="Hebao G."/>
        </authorList>
    </citation>
    <scope>NUCLEOTIDE SEQUENCE [LARGE SCALE GENOMIC DNA]</scope>
    <source>
        <strain evidence="2 3">ACCC 02193</strain>
    </source>
</reference>
<evidence type="ECO:0008006" key="4">
    <source>
        <dbReference type="Google" id="ProtNLM"/>
    </source>
</evidence>
<sequence length="107" mass="12449">MTNIEMEEKLSEQGFSAREIALLKHRVEQDTTTYQALLIDLRKRFIGCVIFLLVVLFYFGGAYFIRGKPDFLSTILTLIFTLIVFWFLAPLKLGAKAYLFIRNNSYL</sequence>
<gene>
    <name evidence="2" type="ORF">AB6T85_01955</name>
</gene>
<keyword evidence="1" id="KW-1133">Transmembrane helix</keyword>
<dbReference type="RefSeq" id="WP_369894678.1">
    <property type="nucleotide sequence ID" value="NZ_JBGFFX010000001.1"/>
</dbReference>
<proteinExistence type="predicted"/>